<sequence>MVDRMWWEWRKSIPSSKPHPKCMTSAWLNNSNDSVKGNDKKGNTFWWDITAEFNNNTATIVKGTLIN</sequence>
<keyword evidence="2" id="KW-1185">Reference proteome</keyword>
<evidence type="ECO:0000313" key="2">
    <source>
        <dbReference type="Proteomes" id="UP000479710"/>
    </source>
</evidence>
<reference evidence="1 2" key="1">
    <citation type="submission" date="2019-11" db="EMBL/GenBank/DDBJ databases">
        <title>Whole genome sequence of Oryza granulata.</title>
        <authorList>
            <person name="Li W."/>
        </authorList>
    </citation>
    <scope>NUCLEOTIDE SEQUENCE [LARGE SCALE GENOMIC DNA]</scope>
    <source>
        <strain evidence="2">cv. Menghai</strain>
        <tissue evidence="1">Leaf</tissue>
    </source>
</reference>
<organism evidence="1 2">
    <name type="scientific">Oryza meyeriana var. granulata</name>
    <dbReference type="NCBI Taxonomy" id="110450"/>
    <lineage>
        <taxon>Eukaryota</taxon>
        <taxon>Viridiplantae</taxon>
        <taxon>Streptophyta</taxon>
        <taxon>Embryophyta</taxon>
        <taxon>Tracheophyta</taxon>
        <taxon>Spermatophyta</taxon>
        <taxon>Magnoliopsida</taxon>
        <taxon>Liliopsida</taxon>
        <taxon>Poales</taxon>
        <taxon>Poaceae</taxon>
        <taxon>BOP clade</taxon>
        <taxon>Oryzoideae</taxon>
        <taxon>Oryzeae</taxon>
        <taxon>Oryzinae</taxon>
        <taxon>Oryza</taxon>
        <taxon>Oryza meyeriana</taxon>
    </lineage>
</organism>
<name>A0A6G1F0I5_9ORYZ</name>
<proteinExistence type="predicted"/>
<gene>
    <name evidence="1" type="ORF">E2562_032769</name>
</gene>
<dbReference type="AlphaFoldDB" id="A0A6G1F0I5"/>
<protein>
    <submittedName>
        <fullName evidence="1">Uncharacterized protein</fullName>
    </submittedName>
</protein>
<dbReference type="Proteomes" id="UP000479710">
    <property type="component" value="Unassembled WGS sequence"/>
</dbReference>
<accession>A0A6G1F0I5</accession>
<dbReference type="OrthoDB" id="687262at2759"/>
<evidence type="ECO:0000313" key="1">
    <source>
        <dbReference type="EMBL" id="KAF0930428.1"/>
    </source>
</evidence>
<comment type="caution">
    <text evidence="1">The sequence shown here is derived from an EMBL/GenBank/DDBJ whole genome shotgun (WGS) entry which is preliminary data.</text>
</comment>
<dbReference type="EMBL" id="SPHZ02000002">
    <property type="protein sequence ID" value="KAF0930428.1"/>
    <property type="molecule type" value="Genomic_DNA"/>
</dbReference>